<organism evidence="3 4">
    <name type="scientific">Micromonospora coerulea</name>
    <dbReference type="NCBI Taxonomy" id="47856"/>
    <lineage>
        <taxon>Bacteria</taxon>
        <taxon>Bacillati</taxon>
        <taxon>Actinomycetota</taxon>
        <taxon>Actinomycetes</taxon>
        <taxon>Micromonosporales</taxon>
        <taxon>Micromonosporaceae</taxon>
        <taxon>Micromonospora</taxon>
    </lineage>
</organism>
<reference evidence="4" key="1">
    <citation type="journal article" date="2019" name="Int. J. Syst. Evol. Microbiol.">
        <title>The Global Catalogue of Microorganisms (GCM) 10K type strain sequencing project: providing services to taxonomists for standard genome sequencing and annotation.</title>
        <authorList>
            <consortium name="The Broad Institute Genomics Platform"/>
            <consortium name="The Broad Institute Genome Sequencing Center for Infectious Disease"/>
            <person name="Wu L."/>
            <person name="Ma J."/>
        </authorList>
    </citation>
    <scope>NUCLEOTIDE SEQUENCE [LARGE SCALE GENOMIC DNA]</scope>
    <source>
        <strain evidence="4">JCM 3175</strain>
    </source>
</reference>
<gene>
    <name evidence="3" type="ORF">GCM10023176_30400</name>
</gene>
<evidence type="ECO:0000313" key="4">
    <source>
        <dbReference type="Proteomes" id="UP001500307"/>
    </source>
</evidence>
<keyword evidence="1" id="KW-0813">Transport</keyword>
<accession>A0ABP8SLK3</accession>
<dbReference type="Pfam" id="PF05977">
    <property type="entry name" value="MFS_3"/>
    <property type="match status" value="1"/>
</dbReference>
<dbReference type="RefSeq" id="WP_346120079.1">
    <property type="nucleotide sequence ID" value="NZ_BAABGU010000015.1"/>
</dbReference>
<proteinExistence type="predicted"/>
<keyword evidence="4" id="KW-1185">Reference proteome</keyword>
<keyword evidence="2" id="KW-1003">Cell membrane</keyword>
<sequence length="79" mass="8422">MSAPVTAGPTADRGGALGLFRAGERAHGLVEVYQVPPWEEHLRQHGGRLTGADQAVEERARELVDGAPQVRQLLPADAD</sequence>
<comment type="caution">
    <text evidence="3">The sequence shown here is derived from an EMBL/GenBank/DDBJ whole genome shotgun (WGS) entry which is preliminary data.</text>
</comment>
<protein>
    <submittedName>
        <fullName evidence="3">Uncharacterized protein</fullName>
    </submittedName>
</protein>
<evidence type="ECO:0000256" key="1">
    <source>
        <dbReference type="ARBA" id="ARBA00022448"/>
    </source>
</evidence>
<evidence type="ECO:0000313" key="3">
    <source>
        <dbReference type="EMBL" id="GAA4570872.1"/>
    </source>
</evidence>
<keyword evidence="2" id="KW-0472">Membrane</keyword>
<evidence type="ECO:0000256" key="2">
    <source>
        <dbReference type="ARBA" id="ARBA00022475"/>
    </source>
</evidence>
<name>A0ABP8SLK3_9ACTN</name>
<dbReference type="EMBL" id="BAABGU010000015">
    <property type="protein sequence ID" value="GAA4570872.1"/>
    <property type="molecule type" value="Genomic_DNA"/>
</dbReference>
<dbReference type="Proteomes" id="UP001500307">
    <property type="component" value="Unassembled WGS sequence"/>
</dbReference>
<dbReference type="InterPro" id="IPR010290">
    <property type="entry name" value="TM_effector"/>
</dbReference>